<comment type="subcellular location">
    <subcellularLocation>
        <location evidence="1">Membrane</location>
        <topology evidence="1">Multi-pass membrane protein</topology>
    </subcellularLocation>
</comment>
<proteinExistence type="predicted"/>
<feature type="domain" description="Cation efflux protein transmembrane" evidence="7">
    <location>
        <begin position="19"/>
        <end position="191"/>
    </location>
</feature>
<keyword evidence="3" id="KW-0862">Zinc</keyword>
<protein>
    <recommendedName>
        <fullName evidence="7">Cation efflux protein transmembrane domain-containing protein</fullName>
    </recommendedName>
</protein>
<dbReference type="STRING" id="260552.Mag101_17060"/>
<evidence type="ECO:0000259" key="7">
    <source>
        <dbReference type="Pfam" id="PF01545"/>
    </source>
</evidence>
<dbReference type="EMBL" id="CP019650">
    <property type="protein sequence ID" value="AQQ69150.1"/>
    <property type="molecule type" value="Genomic_DNA"/>
</dbReference>
<keyword evidence="4 6" id="KW-1133">Transmembrane helix</keyword>
<evidence type="ECO:0000256" key="4">
    <source>
        <dbReference type="ARBA" id="ARBA00022989"/>
    </source>
</evidence>
<keyword evidence="3" id="KW-0813">Transport</keyword>
<feature type="transmembrane region" description="Helical" evidence="6">
    <location>
        <begin position="74"/>
        <end position="93"/>
    </location>
</feature>
<dbReference type="SUPFAM" id="SSF161111">
    <property type="entry name" value="Cation efflux protein transmembrane domain-like"/>
    <property type="match status" value="1"/>
</dbReference>
<dbReference type="PANTHER" id="PTHR11562:SF17">
    <property type="entry name" value="RE54080P-RELATED"/>
    <property type="match status" value="1"/>
</dbReference>
<accession>A0A1Q2M914</accession>
<evidence type="ECO:0000256" key="6">
    <source>
        <dbReference type="SAM" id="Phobius"/>
    </source>
</evidence>
<keyword evidence="2 6" id="KW-0812">Transmembrane</keyword>
<dbReference type="GO" id="GO:0005886">
    <property type="term" value="C:plasma membrane"/>
    <property type="evidence" value="ECO:0007669"/>
    <property type="project" value="TreeGrafter"/>
</dbReference>
<reference evidence="8" key="1">
    <citation type="submission" date="2017-02" db="EMBL/GenBank/DDBJ databases">
        <title>Genome of Microbulbifer agarilyticus GP101.</title>
        <authorList>
            <person name="Jung J."/>
            <person name="Bae S.S."/>
            <person name="Baek K."/>
        </authorList>
    </citation>
    <scope>NUCLEOTIDE SEQUENCE [LARGE SCALE GENOMIC DNA]</scope>
    <source>
        <strain evidence="8">GP101</strain>
    </source>
</reference>
<keyword evidence="3" id="KW-0406">Ion transport</keyword>
<gene>
    <name evidence="8" type="ORF">Mag101_17060</name>
</gene>
<evidence type="ECO:0000256" key="5">
    <source>
        <dbReference type="ARBA" id="ARBA00023136"/>
    </source>
</evidence>
<sequence>MAACYTPTEKAQFRILTWACILNAAMFFIEAAAGWWFYSTALLADSLDMFADAAVYGLSLYAVGRGVQMKAKAAAVHAILHFFLALVLVAEALRFTLLNTLPQAGVMSAISVLALLVNSTCLILLHRYRSDDINLRASWLCSRNDLLANICVIVAAGLVVLLGSAWPDRVLGLTMAAIMLRTSLHIWRDSRWQLRHGDADDRLEAAA</sequence>
<name>A0A1Q2M914_9GAMM</name>
<dbReference type="InterPro" id="IPR027469">
    <property type="entry name" value="Cation_efflux_TMD_sf"/>
</dbReference>
<evidence type="ECO:0000313" key="9">
    <source>
        <dbReference type="Proteomes" id="UP000188219"/>
    </source>
</evidence>
<dbReference type="InterPro" id="IPR050681">
    <property type="entry name" value="CDF/SLC30A"/>
</dbReference>
<dbReference type="Proteomes" id="UP000188219">
    <property type="component" value="Chromosome"/>
</dbReference>
<dbReference type="OrthoDB" id="9799649at2"/>
<dbReference type="KEGG" id="maga:Mag101_17060"/>
<feature type="transmembrane region" description="Helical" evidence="6">
    <location>
        <begin position="105"/>
        <end position="125"/>
    </location>
</feature>
<evidence type="ECO:0000256" key="2">
    <source>
        <dbReference type="ARBA" id="ARBA00022692"/>
    </source>
</evidence>
<evidence type="ECO:0000256" key="3">
    <source>
        <dbReference type="ARBA" id="ARBA00022906"/>
    </source>
</evidence>
<dbReference type="InterPro" id="IPR058533">
    <property type="entry name" value="Cation_efflux_TM"/>
</dbReference>
<keyword evidence="5 6" id="KW-0472">Membrane</keyword>
<keyword evidence="3" id="KW-0864">Zinc transport</keyword>
<evidence type="ECO:0000256" key="1">
    <source>
        <dbReference type="ARBA" id="ARBA00004141"/>
    </source>
</evidence>
<organism evidence="8 9">
    <name type="scientific">Microbulbifer agarilyticus</name>
    <dbReference type="NCBI Taxonomy" id="260552"/>
    <lineage>
        <taxon>Bacteria</taxon>
        <taxon>Pseudomonadati</taxon>
        <taxon>Pseudomonadota</taxon>
        <taxon>Gammaproteobacteria</taxon>
        <taxon>Cellvibrionales</taxon>
        <taxon>Microbulbiferaceae</taxon>
        <taxon>Microbulbifer</taxon>
    </lineage>
</organism>
<dbReference type="Pfam" id="PF01545">
    <property type="entry name" value="Cation_efflux"/>
    <property type="match status" value="1"/>
</dbReference>
<dbReference type="PANTHER" id="PTHR11562">
    <property type="entry name" value="CATION EFFLUX PROTEIN/ ZINC TRANSPORTER"/>
    <property type="match status" value="1"/>
</dbReference>
<dbReference type="RefSeq" id="WP_077407691.1">
    <property type="nucleotide sequence ID" value="NZ_CP019650.1"/>
</dbReference>
<dbReference type="Gene3D" id="1.20.1510.10">
    <property type="entry name" value="Cation efflux protein transmembrane domain"/>
    <property type="match status" value="1"/>
</dbReference>
<dbReference type="AlphaFoldDB" id="A0A1Q2M914"/>
<keyword evidence="9" id="KW-1185">Reference proteome</keyword>
<feature type="transmembrane region" description="Helical" evidence="6">
    <location>
        <begin position="146"/>
        <end position="164"/>
    </location>
</feature>
<dbReference type="GO" id="GO:0005385">
    <property type="term" value="F:zinc ion transmembrane transporter activity"/>
    <property type="evidence" value="ECO:0007669"/>
    <property type="project" value="TreeGrafter"/>
</dbReference>
<feature type="transmembrane region" description="Helical" evidence="6">
    <location>
        <begin position="15"/>
        <end position="37"/>
    </location>
</feature>
<evidence type="ECO:0000313" key="8">
    <source>
        <dbReference type="EMBL" id="AQQ69150.1"/>
    </source>
</evidence>
<feature type="transmembrane region" description="Helical" evidence="6">
    <location>
        <begin position="49"/>
        <end position="67"/>
    </location>
</feature>